<dbReference type="Proteomes" id="UP000184368">
    <property type="component" value="Unassembled WGS sequence"/>
</dbReference>
<keyword evidence="2" id="KW-1185">Reference proteome</keyword>
<dbReference type="EMBL" id="FQUO01000008">
    <property type="protein sequence ID" value="SHF47798.1"/>
    <property type="molecule type" value="Genomic_DNA"/>
</dbReference>
<organism evidence="1 2">
    <name type="scientific">Cnuella takakiae</name>
    <dbReference type="NCBI Taxonomy" id="1302690"/>
    <lineage>
        <taxon>Bacteria</taxon>
        <taxon>Pseudomonadati</taxon>
        <taxon>Bacteroidota</taxon>
        <taxon>Chitinophagia</taxon>
        <taxon>Chitinophagales</taxon>
        <taxon>Chitinophagaceae</taxon>
        <taxon>Cnuella</taxon>
    </lineage>
</organism>
<dbReference type="RefSeq" id="WP_073043426.1">
    <property type="nucleotide sequence ID" value="NZ_FQUO01000008.1"/>
</dbReference>
<proteinExistence type="predicted"/>
<gene>
    <name evidence="1" type="ORF">SAMN05444008_108161</name>
</gene>
<name>A0A1M5BZ76_9BACT</name>
<protein>
    <submittedName>
        <fullName evidence="1">Uncharacterized protein</fullName>
    </submittedName>
</protein>
<reference evidence="1 2" key="1">
    <citation type="submission" date="2016-11" db="EMBL/GenBank/DDBJ databases">
        <authorList>
            <person name="Jaros S."/>
            <person name="Januszkiewicz K."/>
            <person name="Wedrychowicz H."/>
        </authorList>
    </citation>
    <scope>NUCLEOTIDE SEQUENCE [LARGE SCALE GENOMIC DNA]</scope>
    <source>
        <strain evidence="1 2">DSM 26897</strain>
    </source>
</reference>
<dbReference type="AlphaFoldDB" id="A0A1M5BZ76"/>
<accession>A0A1M5BZ76</accession>
<evidence type="ECO:0000313" key="2">
    <source>
        <dbReference type="Proteomes" id="UP000184368"/>
    </source>
</evidence>
<evidence type="ECO:0000313" key="1">
    <source>
        <dbReference type="EMBL" id="SHF47798.1"/>
    </source>
</evidence>
<sequence length="92" mass="10991">MNPERLFTQAGRLFHFTYGSKQVACNYYFTRVNHNSPAEKLWMNILFHCGERKEVFELTIEQPESILLFRPKLALDLKVQKLVELYLTQFYS</sequence>